<dbReference type="Pfam" id="PF05192">
    <property type="entry name" value="MutS_III"/>
    <property type="match status" value="1"/>
</dbReference>
<evidence type="ECO:0000259" key="6">
    <source>
        <dbReference type="PROSITE" id="PS00486"/>
    </source>
</evidence>
<comment type="similarity">
    <text evidence="1">Belongs to the DNA mismatch repair MutS family.</text>
</comment>
<evidence type="ECO:0000256" key="4">
    <source>
        <dbReference type="ARBA" id="ARBA00023125"/>
    </source>
</evidence>
<dbReference type="Proteomes" id="UP001479436">
    <property type="component" value="Unassembled WGS sequence"/>
</dbReference>
<feature type="domain" description="DNA mismatch repair proteins mutS family" evidence="6">
    <location>
        <begin position="786"/>
        <end position="802"/>
    </location>
</feature>
<proteinExistence type="inferred from homology"/>
<reference evidence="7 8" key="1">
    <citation type="submission" date="2023-04" db="EMBL/GenBank/DDBJ databases">
        <title>Genome of Basidiobolus ranarum AG-B5.</title>
        <authorList>
            <person name="Stajich J.E."/>
            <person name="Carter-House D."/>
            <person name="Gryganskyi A."/>
        </authorList>
    </citation>
    <scope>NUCLEOTIDE SEQUENCE [LARGE SCALE GENOMIC DNA]</scope>
    <source>
        <strain evidence="7 8">AG-B5</strain>
    </source>
</reference>
<dbReference type="EMBL" id="JASJQH010007539">
    <property type="protein sequence ID" value="KAK9707677.1"/>
    <property type="molecule type" value="Genomic_DNA"/>
</dbReference>
<dbReference type="InterPro" id="IPR045076">
    <property type="entry name" value="MutS"/>
</dbReference>
<dbReference type="InterPro" id="IPR007696">
    <property type="entry name" value="DNA_mismatch_repair_MutS_core"/>
</dbReference>
<dbReference type="SUPFAM" id="SSF48334">
    <property type="entry name" value="DNA repair protein MutS, domain III"/>
    <property type="match status" value="1"/>
</dbReference>
<dbReference type="SUPFAM" id="SSF52540">
    <property type="entry name" value="P-loop containing nucleoside triphosphate hydrolases"/>
    <property type="match status" value="1"/>
</dbReference>
<gene>
    <name evidence="7" type="ORF">K7432_010054</name>
</gene>
<keyword evidence="8" id="KW-1185">Reference proteome</keyword>
<evidence type="ECO:0000256" key="3">
    <source>
        <dbReference type="ARBA" id="ARBA00022840"/>
    </source>
</evidence>
<keyword evidence="3" id="KW-0067">ATP-binding</keyword>
<dbReference type="SMART" id="SM00534">
    <property type="entry name" value="MUTSac"/>
    <property type="match status" value="1"/>
</dbReference>
<dbReference type="InterPro" id="IPR000432">
    <property type="entry name" value="DNA_mismatch_repair_MutS_C"/>
</dbReference>
<dbReference type="SMART" id="SM00533">
    <property type="entry name" value="MUTSd"/>
    <property type="match status" value="1"/>
</dbReference>
<accession>A0ABR2VW81</accession>
<dbReference type="Gene3D" id="1.10.1420.10">
    <property type="match status" value="1"/>
</dbReference>
<evidence type="ECO:0000313" key="8">
    <source>
        <dbReference type="Proteomes" id="UP001479436"/>
    </source>
</evidence>
<organism evidence="7 8">
    <name type="scientific">Basidiobolus ranarum</name>
    <dbReference type="NCBI Taxonomy" id="34480"/>
    <lineage>
        <taxon>Eukaryota</taxon>
        <taxon>Fungi</taxon>
        <taxon>Fungi incertae sedis</taxon>
        <taxon>Zoopagomycota</taxon>
        <taxon>Entomophthoromycotina</taxon>
        <taxon>Basidiobolomycetes</taxon>
        <taxon>Basidiobolales</taxon>
        <taxon>Basidiobolaceae</taxon>
        <taxon>Basidiobolus</taxon>
    </lineage>
</organism>
<evidence type="ECO:0000256" key="5">
    <source>
        <dbReference type="SAM" id="MobiDB-lite"/>
    </source>
</evidence>
<keyword evidence="4" id="KW-0238">DNA-binding</keyword>
<evidence type="ECO:0000256" key="1">
    <source>
        <dbReference type="ARBA" id="ARBA00006271"/>
    </source>
</evidence>
<dbReference type="PANTHER" id="PTHR11361">
    <property type="entry name" value="DNA MISMATCH REPAIR PROTEIN MUTS FAMILY MEMBER"/>
    <property type="match status" value="1"/>
</dbReference>
<dbReference type="Gene3D" id="3.40.50.300">
    <property type="entry name" value="P-loop containing nucleotide triphosphate hydrolases"/>
    <property type="match status" value="1"/>
</dbReference>
<dbReference type="PANTHER" id="PTHR11361:SF20">
    <property type="entry name" value="MUTS PROTEIN HOMOLOG 5"/>
    <property type="match status" value="1"/>
</dbReference>
<name>A0ABR2VW81_9FUNG</name>
<feature type="region of interest" description="Disordered" evidence="5">
    <location>
        <begin position="95"/>
        <end position="131"/>
    </location>
</feature>
<protein>
    <recommendedName>
        <fullName evidence="6">DNA mismatch repair proteins mutS family domain-containing protein</fullName>
    </recommendedName>
</protein>
<evidence type="ECO:0000256" key="2">
    <source>
        <dbReference type="ARBA" id="ARBA00022741"/>
    </source>
</evidence>
<feature type="region of interest" description="Disordered" evidence="5">
    <location>
        <begin position="25"/>
        <end position="49"/>
    </location>
</feature>
<comment type="caution">
    <text evidence="7">The sequence shown here is derived from an EMBL/GenBank/DDBJ whole genome shotgun (WGS) entry which is preliminary data.</text>
</comment>
<dbReference type="InterPro" id="IPR027417">
    <property type="entry name" value="P-loop_NTPase"/>
</dbReference>
<evidence type="ECO:0000313" key="7">
    <source>
        <dbReference type="EMBL" id="KAK9707677.1"/>
    </source>
</evidence>
<keyword evidence="2" id="KW-0547">Nucleotide-binding</keyword>
<feature type="compositionally biased region" description="Polar residues" evidence="5">
    <location>
        <begin position="111"/>
        <end position="131"/>
    </location>
</feature>
<dbReference type="InterPro" id="IPR036187">
    <property type="entry name" value="DNA_mismatch_repair_MutS_sf"/>
</dbReference>
<dbReference type="Pfam" id="PF00488">
    <property type="entry name" value="MutS_V"/>
    <property type="match status" value="1"/>
</dbReference>
<sequence>MDSHYYTPSSDLKEEQNLEAEVFEEYATQDSGNRNVNEEPDYSSNSEDQLSAHSIARRLGIAKDVNDDMVEGYGFNRTSTPPKVVSTAKALSSFSNDINSDSQSNNQSPNRTSLRQTSLEPTLHQQESTPTALFREKTTTSISSTAYTYHKRKRYHNEDRLDQDENTLVELEPVEIILAINYKQKKLGCAYYSFTDGVMYLMDDCQENESFDLVRILDSVNLQISPSVIISCLRADESFLSTVGEFAKAKLKLRPSTEFSFQSGKNKLVSLKISKLRSVDSEEKYLYLSTFASITNNMTIGCVSALLSHLNTQNVVRQASVGSLATFEILDVQKFSLYRVFSKCKRRYHRVSHTLSKKIYRPVAVTGGTSSLQIFEEEAHPNMHMQLKNKEGVSLFGILNETKSSIGNQLLRLWLLRPSRDLEVINERLDITEFFLRPESAYLADQLRNCLKQIRNVPRVMERLLGRTTVHEWQFVYNCLRIGYLINEMAGTSISLFLKMHKVFAITDFKNIGAWINDLIDFDESLCENRVVVKSDVDESHVAVEISRDISTDLAQNLNVVYFPQLGYLIAVPFKRDLEENNFTIESLEFQFCTTNTIYYKNSRMKELDKTIGDIHGSIIDREIEIIQSLQQKIVTYRPMLIESANLCAELDCNLALTSAARKYNYTRPYVTQENVIKIKKGRHPLQELATDVFVTNDTWIDGEKRITILSGSNNSGKSVYLKQIAMITYMAHIGCFVPAEAAVIGLTDKIFTRVQTKETVSKVQSAFMYDLQQVALATQYSTSRSLLLFDEFGKGTVRSDGIGLFCSLINHLANRRENCPKVIAATHFLG</sequence>
<feature type="compositionally biased region" description="Low complexity" evidence="5">
    <location>
        <begin position="95"/>
        <end position="110"/>
    </location>
</feature>
<dbReference type="PROSITE" id="PS00486">
    <property type="entry name" value="DNA_MISMATCH_REPAIR_2"/>
    <property type="match status" value="1"/>
</dbReference>